<dbReference type="Pfam" id="PF25876">
    <property type="entry name" value="HH_MFP_RND"/>
    <property type="match status" value="1"/>
</dbReference>
<proteinExistence type="inferred from homology"/>
<evidence type="ECO:0000256" key="1">
    <source>
        <dbReference type="ARBA" id="ARBA00009477"/>
    </source>
</evidence>
<dbReference type="EMBL" id="JAOWRF010000317">
    <property type="protein sequence ID" value="MCV3216196.1"/>
    <property type="molecule type" value="Genomic_DNA"/>
</dbReference>
<dbReference type="InterPro" id="IPR006143">
    <property type="entry name" value="RND_pump_MFP"/>
</dbReference>
<keyword evidence="3" id="KW-0472">Membrane</keyword>
<evidence type="ECO:0000256" key="2">
    <source>
        <dbReference type="SAM" id="Coils"/>
    </source>
</evidence>
<feature type="domain" description="Multidrug resistance protein MdtA-like alpha-helical hairpin" evidence="4">
    <location>
        <begin position="193"/>
        <end position="270"/>
    </location>
</feature>
<accession>A0ABT3B497</accession>
<keyword evidence="3" id="KW-0812">Transmembrane</keyword>
<dbReference type="RefSeq" id="WP_263747838.1">
    <property type="nucleotide sequence ID" value="NZ_JAOWRF010000317.1"/>
</dbReference>
<dbReference type="Pfam" id="PF25967">
    <property type="entry name" value="RND-MFP_C"/>
    <property type="match status" value="1"/>
</dbReference>
<gene>
    <name evidence="7" type="ORF">OGM63_22230</name>
</gene>
<dbReference type="Pfam" id="PF25954">
    <property type="entry name" value="Beta-barrel_RND_2"/>
    <property type="match status" value="1"/>
</dbReference>
<sequence>MTVREEKFSDIEVEEVSEFEDADFEEDRVGSRSRPWLLPLLLGTGLGIAIALGGIRLLANRSAGQQKPVATKPATSIAPSMTVTVAPVETTRVARILNTTGTITARDLIPVLPLTNGLQIKQVLVKEGDSVKQGQVLAILDDSVLQDQIRQAKADVESKQADVGSQQADLASKQAAVATSQANVASRQAVVQQRLADVAQAKAKLEEATQNLRSYQQLANAGAISKQELLTRTTTVATAIEAVRLAEANVKSAEQDVLSAQAGVKSAQANVNIASANINSAQAAVRSSNAKVEQVRTQQGQTVVRAPVSGLIAEKLVRVGDMAGTPPQAVQNGIQNGTNNSAPQRLFSIISNGSLELQALIPDIQLPQVKIDAPAQITSDIDNRVRLQGRVREIQPLINQQRREATIKIDLPRTNLLKPGMFARAAITSNTAVGMAAPQKAVLPQPDGSASVFILSGEDIVRAVKVEVGEIIIGGRVEIKKGVKVGDRLVVDGAGYIKDGDKVRVVNRQ</sequence>
<evidence type="ECO:0000259" key="5">
    <source>
        <dbReference type="Pfam" id="PF25954"/>
    </source>
</evidence>
<dbReference type="InterPro" id="IPR058624">
    <property type="entry name" value="MdtA-like_HH"/>
</dbReference>
<organism evidence="7 8">
    <name type="scientific">Plectonema radiosum NIES-515</name>
    <dbReference type="NCBI Taxonomy" id="2986073"/>
    <lineage>
        <taxon>Bacteria</taxon>
        <taxon>Bacillati</taxon>
        <taxon>Cyanobacteriota</taxon>
        <taxon>Cyanophyceae</taxon>
        <taxon>Oscillatoriophycideae</taxon>
        <taxon>Oscillatoriales</taxon>
        <taxon>Microcoleaceae</taxon>
        <taxon>Plectonema</taxon>
    </lineage>
</organism>
<feature type="coiled-coil region" evidence="2">
    <location>
        <begin position="191"/>
        <end position="284"/>
    </location>
</feature>
<feature type="domain" description="CusB-like beta-barrel" evidence="5">
    <location>
        <begin position="357"/>
        <end position="429"/>
    </location>
</feature>
<evidence type="ECO:0000256" key="3">
    <source>
        <dbReference type="SAM" id="Phobius"/>
    </source>
</evidence>
<dbReference type="SUPFAM" id="SSF111369">
    <property type="entry name" value="HlyD-like secretion proteins"/>
    <property type="match status" value="2"/>
</dbReference>
<comment type="similarity">
    <text evidence="1">Belongs to the membrane fusion protein (MFP) (TC 8.A.1) family.</text>
</comment>
<dbReference type="Gene3D" id="2.40.420.20">
    <property type="match status" value="1"/>
</dbReference>
<keyword evidence="8" id="KW-1185">Reference proteome</keyword>
<dbReference type="PRINTS" id="PR01490">
    <property type="entry name" value="RTXTOXIND"/>
</dbReference>
<evidence type="ECO:0000313" key="7">
    <source>
        <dbReference type="EMBL" id="MCV3216196.1"/>
    </source>
</evidence>
<name>A0ABT3B497_9CYAN</name>
<reference evidence="7 8" key="1">
    <citation type="submission" date="2022-10" db="EMBL/GenBank/DDBJ databases">
        <title>Identification of biosynthetic pathway for the production of the potent trypsin inhibitor radiosumin.</title>
        <authorList>
            <person name="Fewer D.P."/>
            <person name="Delbaje E."/>
            <person name="Ouyang X."/>
            <person name="Agostino P.D."/>
            <person name="Wahlsten M."/>
            <person name="Jokela J."/>
            <person name="Permi P."/>
            <person name="Haapaniemi E."/>
            <person name="Koistinen H."/>
        </authorList>
    </citation>
    <scope>NUCLEOTIDE SEQUENCE [LARGE SCALE GENOMIC DNA]</scope>
    <source>
        <strain evidence="7 8">NIES-515</strain>
    </source>
</reference>
<dbReference type="NCBIfam" id="TIGR01730">
    <property type="entry name" value="RND_mfp"/>
    <property type="match status" value="1"/>
</dbReference>
<dbReference type="PANTHER" id="PTHR30469">
    <property type="entry name" value="MULTIDRUG RESISTANCE PROTEIN MDTA"/>
    <property type="match status" value="1"/>
</dbReference>
<keyword evidence="3" id="KW-1133">Transmembrane helix</keyword>
<evidence type="ECO:0000259" key="6">
    <source>
        <dbReference type="Pfam" id="PF25967"/>
    </source>
</evidence>
<dbReference type="Proteomes" id="UP001526143">
    <property type="component" value="Unassembled WGS sequence"/>
</dbReference>
<feature type="domain" description="Multidrug resistance protein MdtA-like C-terminal permuted SH3" evidence="6">
    <location>
        <begin position="437"/>
        <end position="495"/>
    </location>
</feature>
<dbReference type="Gene3D" id="2.40.50.100">
    <property type="match status" value="2"/>
</dbReference>
<feature type="transmembrane region" description="Helical" evidence="3">
    <location>
        <begin position="36"/>
        <end position="59"/>
    </location>
</feature>
<keyword evidence="2" id="KW-0175">Coiled coil</keyword>
<dbReference type="Gene3D" id="1.10.287.470">
    <property type="entry name" value="Helix hairpin bin"/>
    <property type="match status" value="2"/>
</dbReference>
<dbReference type="PANTHER" id="PTHR30469:SF15">
    <property type="entry name" value="HLYD FAMILY OF SECRETION PROTEINS"/>
    <property type="match status" value="1"/>
</dbReference>
<comment type="caution">
    <text evidence="7">The sequence shown here is derived from an EMBL/GenBank/DDBJ whole genome shotgun (WGS) entry which is preliminary data.</text>
</comment>
<evidence type="ECO:0000259" key="4">
    <source>
        <dbReference type="Pfam" id="PF25876"/>
    </source>
</evidence>
<dbReference type="InterPro" id="IPR058792">
    <property type="entry name" value="Beta-barrel_RND_2"/>
</dbReference>
<protein>
    <submittedName>
        <fullName evidence="7">Efflux RND transporter periplasmic adaptor subunit</fullName>
    </submittedName>
</protein>
<dbReference type="Gene3D" id="2.40.30.170">
    <property type="match status" value="1"/>
</dbReference>
<dbReference type="InterPro" id="IPR058627">
    <property type="entry name" value="MdtA-like_C"/>
</dbReference>
<evidence type="ECO:0000313" key="8">
    <source>
        <dbReference type="Proteomes" id="UP001526143"/>
    </source>
</evidence>